<name>A0ABQ5RZ66_9CHLO</name>
<dbReference type="Proteomes" id="UP001165090">
    <property type="component" value="Unassembled WGS sequence"/>
</dbReference>
<comment type="caution">
    <text evidence="2">The sequence shown here is derived from an EMBL/GenBank/DDBJ whole genome shotgun (WGS) entry which is preliminary data.</text>
</comment>
<protein>
    <submittedName>
        <fullName evidence="2">Uncharacterized protein</fullName>
    </submittedName>
</protein>
<feature type="region of interest" description="Disordered" evidence="1">
    <location>
        <begin position="662"/>
        <end position="693"/>
    </location>
</feature>
<reference evidence="2 3" key="1">
    <citation type="journal article" date="2023" name="IScience">
        <title>Expanded male sex-determining region conserved during the evolution of homothallism in the green alga Volvox.</title>
        <authorList>
            <person name="Yamamoto K."/>
            <person name="Matsuzaki R."/>
            <person name="Mahakham W."/>
            <person name="Heman W."/>
            <person name="Sekimoto H."/>
            <person name="Kawachi M."/>
            <person name="Minakuchi Y."/>
            <person name="Toyoda A."/>
            <person name="Nozaki H."/>
        </authorList>
    </citation>
    <scope>NUCLEOTIDE SEQUENCE [LARGE SCALE GENOMIC DNA]</scope>
    <source>
        <strain evidence="2 3">NIES-4468</strain>
    </source>
</reference>
<gene>
    <name evidence="2" type="primary">VA_PAR_035</name>
    <name evidence="2" type="ORF">VaNZ11_005751</name>
</gene>
<evidence type="ECO:0000256" key="1">
    <source>
        <dbReference type="SAM" id="MobiDB-lite"/>
    </source>
</evidence>
<feature type="compositionally biased region" description="Low complexity" evidence="1">
    <location>
        <begin position="175"/>
        <end position="200"/>
    </location>
</feature>
<evidence type="ECO:0000313" key="3">
    <source>
        <dbReference type="Proteomes" id="UP001165090"/>
    </source>
</evidence>
<feature type="region of interest" description="Disordered" evidence="1">
    <location>
        <begin position="293"/>
        <end position="316"/>
    </location>
</feature>
<evidence type="ECO:0000313" key="2">
    <source>
        <dbReference type="EMBL" id="GLI62912.1"/>
    </source>
</evidence>
<feature type="region of interest" description="Disordered" evidence="1">
    <location>
        <begin position="447"/>
        <end position="470"/>
    </location>
</feature>
<accession>A0ABQ5RZ66</accession>
<feature type="region of interest" description="Disordered" evidence="1">
    <location>
        <begin position="817"/>
        <end position="843"/>
    </location>
</feature>
<dbReference type="EMBL" id="BSDZ01000014">
    <property type="protein sequence ID" value="GLI62912.1"/>
    <property type="molecule type" value="Genomic_DNA"/>
</dbReference>
<proteinExistence type="predicted"/>
<feature type="compositionally biased region" description="Low complexity" evidence="1">
    <location>
        <begin position="665"/>
        <end position="674"/>
    </location>
</feature>
<keyword evidence="3" id="KW-1185">Reference proteome</keyword>
<feature type="region of interest" description="Disordered" evidence="1">
    <location>
        <begin position="172"/>
        <end position="259"/>
    </location>
</feature>
<feature type="compositionally biased region" description="Low complexity" evidence="1">
    <location>
        <begin position="241"/>
        <end position="259"/>
    </location>
</feature>
<sequence>MISCFCIPTKTSRYSTPIGDMDGKVESNQSRQGNFVYTARPSDVYIIPRFEAAKSGPAGNAAAVRREEPTDTVRHQHPPFPVTNPKCRPRCIARLKATLHGLASAAAECTAAPAAETANTSPAMASASASASTEGGAALDGPGPAALQSPQSYCLRPVCCILAPEVKAGTGGPVSGPVSGPVPGGQAAAKQKATTSSTTSCQIQVLNPNPNPNPNPEDSNELVAMGRRSSGSAPQPRLGFPPSTTRSNPSCSSSSLNPTSAVTEKVMASNNRKVGFPAAVEDSERYACLDQAGRWRDGGDGGDGDGGGGDGDGDGAAIETAILVKNGDTPTAVASPDRTTAAAAASEAGGILPDRPEGGVTWDDASVTPNPTVTTSAELHCPPATAVATAAAAAAAVAATAAFPSAAVSRRSALIQAARALHRQTSLPWTKAAKWSSRTAAAAAAEEVSEPSGGDWRHISAPMGTSPGGSLRIVRLTGDRGVEGPNISAVPRSGADGAPGRHTPLLLRRLRVVTSGGLQPPEVSGGVGRGAAQHPPGRHAYFAGTGTTAAGTGTTSPRTTAPALLARQQTPCPLRWPSTAPVWEDSCDGLNEAMEAHWQASMTPMDTVVSTAAGANGAQRRLWHLAAAAAAGDDTDLDLTDTVDPMLSDAFCTRPFSPGSIGWTGQSLRSQSLGQQGGRGRLASQSSQPHPHLPTLRVQLSLTKLRRLSASAILTLLAEGNEMSPATATTATPATSFSMALRSSNAGGGVGGNGYGIGGGGGRYGAGVMTPTRRGRRRNLAGNEDMSWDAVPPRSPIPNPAMATAATATLLARTPCDGNSETCGRSDGPPKDPRQPSVCSSANHPGELGAVVLPGMEGEPAMVTPGIPPWPVPAKGNMFMDGSAAGSNVSSFLARQGNGMSRLASPPQLLATVTANTADGLSAASTPGPLSSEGLGRSPPPCIPRSRHLSLATTPHPSRSGSCLDLPRPASFSDAAAFAQGRTAPARQVPRRVLYHTGSVRSHAPTEDDSAESLAKLGSELGYGSEKDMDIAASMENLPWGSRLVAPWTGPQLSLMGSGEGLPAGGGLIQVKKLELATSTEGETGRIITEQQRVVMRLDACALLTAGGCESPVMSPVTSGIAGVTSEHLKVVGSIGAGASSRLSRCT</sequence>
<organism evidence="2 3">
    <name type="scientific">Volvox africanus</name>
    <dbReference type="NCBI Taxonomy" id="51714"/>
    <lineage>
        <taxon>Eukaryota</taxon>
        <taxon>Viridiplantae</taxon>
        <taxon>Chlorophyta</taxon>
        <taxon>core chlorophytes</taxon>
        <taxon>Chlorophyceae</taxon>
        <taxon>CS clade</taxon>
        <taxon>Chlamydomonadales</taxon>
        <taxon>Volvocaceae</taxon>
        <taxon>Volvox</taxon>
    </lineage>
</organism>